<feature type="chain" id="PRO_5047146266" evidence="1">
    <location>
        <begin position="22"/>
        <end position="222"/>
    </location>
</feature>
<name>A0ABV9L1N7_9BACT</name>
<gene>
    <name evidence="3" type="ORF">ACFO6W_21230</name>
</gene>
<feature type="signal peptide" evidence="1">
    <location>
        <begin position="1"/>
        <end position="21"/>
    </location>
</feature>
<keyword evidence="1" id="KW-0732">Signal</keyword>
<comment type="caution">
    <text evidence="3">The sequence shown here is derived from an EMBL/GenBank/DDBJ whole genome shotgun (WGS) entry which is preliminary data.</text>
</comment>
<keyword evidence="4" id="KW-1185">Reference proteome</keyword>
<feature type="domain" description="3-keto-alpha-glucoside-1,2-lyase/3-keto-2-hydroxy-glucal hydratase" evidence="2">
    <location>
        <begin position="26"/>
        <end position="219"/>
    </location>
</feature>
<proteinExistence type="predicted"/>
<protein>
    <submittedName>
        <fullName evidence="3">DUF1080 domain-containing protein</fullName>
    </submittedName>
</protein>
<dbReference type="RefSeq" id="WP_380000218.1">
    <property type="nucleotide sequence ID" value="NZ_JBHSGN010000124.1"/>
</dbReference>
<dbReference type="Proteomes" id="UP001596023">
    <property type="component" value="Unassembled WGS sequence"/>
</dbReference>
<evidence type="ECO:0000313" key="3">
    <source>
        <dbReference type="EMBL" id="MFC4676213.1"/>
    </source>
</evidence>
<accession>A0ABV9L1N7</accession>
<dbReference type="Pfam" id="PF06439">
    <property type="entry name" value="3keto-disac_hyd"/>
    <property type="match status" value="1"/>
</dbReference>
<dbReference type="Gene3D" id="2.60.120.560">
    <property type="entry name" value="Exo-inulinase, domain 1"/>
    <property type="match status" value="1"/>
</dbReference>
<evidence type="ECO:0000256" key="1">
    <source>
        <dbReference type="SAM" id="SignalP"/>
    </source>
</evidence>
<sequence>MKRIILISSIFLFLCSFSVFAANKNKWKPLFGTNLSDANYNPEVWSEKDGVLGAIKDESIWTTTEYENFELDLEFKTDEATNSGVVVYCTDTKNWIPNSVEIQIADDHSEHFKNAKPYEKCGAIYGHLGATKDKIVKKPGEWNRMHIKCEGQHITVTLNGQKVTEMDMSKWTSGTTNPDGTKIPSWLPKPFAELPTKGFIGLQGKHGNSLIWFRNAKIRSLR</sequence>
<reference evidence="4" key="1">
    <citation type="journal article" date="2019" name="Int. J. Syst. Evol. Microbiol.">
        <title>The Global Catalogue of Microorganisms (GCM) 10K type strain sequencing project: providing services to taxonomists for standard genome sequencing and annotation.</title>
        <authorList>
            <consortium name="The Broad Institute Genomics Platform"/>
            <consortium name="The Broad Institute Genome Sequencing Center for Infectious Disease"/>
            <person name="Wu L."/>
            <person name="Ma J."/>
        </authorList>
    </citation>
    <scope>NUCLEOTIDE SEQUENCE [LARGE SCALE GENOMIC DNA]</scope>
    <source>
        <strain evidence="4">CCUG 66188</strain>
    </source>
</reference>
<dbReference type="EMBL" id="JBHSGN010000124">
    <property type="protein sequence ID" value="MFC4676213.1"/>
    <property type="molecule type" value="Genomic_DNA"/>
</dbReference>
<dbReference type="InterPro" id="IPR010496">
    <property type="entry name" value="AL/BT2_dom"/>
</dbReference>
<evidence type="ECO:0000313" key="4">
    <source>
        <dbReference type="Proteomes" id="UP001596023"/>
    </source>
</evidence>
<evidence type="ECO:0000259" key="2">
    <source>
        <dbReference type="Pfam" id="PF06439"/>
    </source>
</evidence>
<organism evidence="3 4">
    <name type="scientific">Dysgonomonas termitidis</name>
    <dbReference type="NCBI Taxonomy" id="1516126"/>
    <lineage>
        <taxon>Bacteria</taxon>
        <taxon>Pseudomonadati</taxon>
        <taxon>Bacteroidota</taxon>
        <taxon>Bacteroidia</taxon>
        <taxon>Bacteroidales</taxon>
        <taxon>Dysgonomonadaceae</taxon>
        <taxon>Dysgonomonas</taxon>
    </lineage>
</organism>